<dbReference type="Proteomes" id="UP000295341">
    <property type="component" value="Unassembled WGS sequence"/>
</dbReference>
<dbReference type="InterPro" id="IPR011051">
    <property type="entry name" value="RmlC_Cupin_sf"/>
</dbReference>
<dbReference type="InterPro" id="IPR014710">
    <property type="entry name" value="RmlC-like_jellyroll"/>
</dbReference>
<evidence type="ECO:0000313" key="1">
    <source>
        <dbReference type="EMBL" id="TDU31948.1"/>
    </source>
</evidence>
<dbReference type="SUPFAM" id="SSF51182">
    <property type="entry name" value="RmlC-like cupins"/>
    <property type="match status" value="1"/>
</dbReference>
<name>A0A4S3K7R1_9GAMM</name>
<sequence>MLQKIRRVVTGHDAQGRSTILFDGPAPTVKEMDSMPGLGLTDLWETSGAPADNTSAEDAARRPVRLTPPSTGSLFRIVEFPPDAAWRSTVDASAAFDSIGAGTARDHHSDDPLRHKTATIDYIVVLKGEIHAIVDTGEVLLKTGDVLIQRGTMHSWSVRGTESCLIAVILVGATPV</sequence>
<reference evidence="1 2" key="1">
    <citation type="submission" date="2019-03" db="EMBL/GenBank/DDBJ databases">
        <title>Genomic Encyclopedia of Type Strains, Phase IV (KMG-IV): sequencing the most valuable type-strain genomes for metagenomic binning, comparative biology and taxonomic classification.</title>
        <authorList>
            <person name="Goeker M."/>
        </authorList>
    </citation>
    <scope>NUCLEOTIDE SEQUENCE [LARGE SCALE GENOMIC DNA]</scope>
    <source>
        <strain evidence="1 2">DSM 26377</strain>
    </source>
</reference>
<dbReference type="AlphaFoldDB" id="A0A4S3K7R1"/>
<evidence type="ECO:0000313" key="2">
    <source>
        <dbReference type="Proteomes" id="UP000295341"/>
    </source>
</evidence>
<dbReference type="Gene3D" id="2.60.120.10">
    <property type="entry name" value="Jelly Rolls"/>
    <property type="match status" value="1"/>
</dbReference>
<dbReference type="Gene3D" id="2.20.70.150">
    <property type="match status" value="1"/>
</dbReference>
<comment type="caution">
    <text evidence="1">The sequence shown here is derived from an EMBL/GenBank/DDBJ whole genome shotgun (WGS) entry which is preliminary data.</text>
</comment>
<gene>
    <name evidence="1" type="ORF">DFR24_1332</name>
</gene>
<dbReference type="EMBL" id="SOBT01000008">
    <property type="protein sequence ID" value="TDU31948.1"/>
    <property type="molecule type" value="Genomic_DNA"/>
</dbReference>
<dbReference type="OrthoDB" id="713485at2"/>
<dbReference type="InterPro" id="IPR047142">
    <property type="entry name" value="OryJ/VirC-like"/>
</dbReference>
<dbReference type="RefSeq" id="WP_133880496.1">
    <property type="nucleotide sequence ID" value="NZ_MWIN01000006.1"/>
</dbReference>
<keyword evidence="2" id="KW-1185">Reference proteome</keyword>
<dbReference type="PANTHER" id="PTHR36156:SF2">
    <property type="entry name" value="CUPIN TYPE-2 DOMAIN-CONTAINING PROTEIN"/>
    <property type="match status" value="1"/>
</dbReference>
<accession>A0A4S3K7R1</accession>
<organism evidence="1 2">
    <name type="scientific">Panacagrimonas perspica</name>
    <dbReference type="NCBI Taxonomy" id="381431"/>
    <lineage>
        <taxon>Bacteria</taxon>
        <taxon>Pseudomonadati</taxon>
        <taxon>Pseudomonadota</taxon>
        <taxon>Gammaproteobacteria</taxon>
        <taxon>Nevskiales</taxon>
        <taxon>Nevskiaceae</taxon>
        <taxon>Panacagrimonas</taxon>
    </lineage>
</organism>
<evidence type="ECO:0008006" key="3">
    <source>
        <dbReference type="Google" id="ProtNLM"/>
    </source>
</evidence>
<dbReference type="PANTHER" id="PTHR36156">
    <property type="entry name" value="SLR2101 PROTEIN"/>
    <property type="match status" value="1"/>
</dbReference>
<proteinExistence type="predicted"/>
<protein>
    <recommendedName>
        <fullName evidence="3">Cupin domain</fullName>
    </recommendedName>
</protein>
<dbReference type="CDD" id="cd02231">
    <property type="entry name" value="cupin_BLL6423-like"/>
    <property type="match status" value="1"/>
</dbReference>